<evidence type="ECO:0000256" key="1">
    <source>
        <dbReference type="SAM" id="MobiDB-lite"/>
    </source>
</evidence>
<feature type="compositionally biased region" description="Basic residues" evidence="1">
    <location>
        <begin position="14"/>
        <end position="26"/>
    </location>
</feature>
<protein>
    <submittedName>
        <fullName evidence="2">Uncharacterized protein</fullName>
    </submittedName>
</protein>
<feature type="compositionally biased region" description="Basic and acidic residues" evidence="1">
    <location>
        <begin position="142"/>
        <end position="159"/>
    </location>
</feature>
<dbReference type="Proteomes" id="UP000241462">
    <property type="component" value="Unassembled WGS sequence"/>
</dbReference>
<reference evidence="2 3" key="1">
    <citation type="journal article" date="2018" name="Mycol. Prog.">
        <title>Coniella lustricola, a new species from submerged detritus.</title>
        <authorList>
            <person name="Raudabaugh D.B."/>
            <person name="Iturriaga T."/>
            <person name="Carver A."/>
            <person name="Mondo S."/>
            <person name="Pangilinan J."/>
            <person name="Lipzen A."/>
            <person name="He G."/>
            <person name="Amirebrahimi M."/>
            <person name="Grigoriev I.V."/>
            <person name="Miller A.N."/>
        </authorList>
    </citation>
    <scope>NUCLEOTIDE SEQUENCE [LARGE SCALE GENOMIC DNA]</scope>
    <source>
        <strain evidence="2 3">B22-T-1</strain>
    </source>
</reference>
<feature type="region of interest" description="Disordered" evidence="1">
    <location>
        <begin position="1"/>
        <end position="82"/>
    </location>
</feature>
<evidence type="ECO:0000313" key="2">
    <source>
        <dbReference type="EMBL" id="PSR75198.1"/>
    </source>
</evidence>
<evidence type="ECO:0000313" key="3">
    <source>
        <dbReference type="Proteomes" id="UP000241462"/>
    </source>
</evidence>
<proteinExistence type="predicted"/>
<feature type="region of interest" description="Disordered" evidence="1">
    <location>
        <begin position="141"/>
        <end position="170"/>
    </location>
</feature>
<dbReference type="EMBL" id="KZ678788">
    <property type="protein sequence ID" value="PSR75198.1"/>
    <property type="molecule type" value="Genomic_DNA"/>
</dbReference>
<feature type="compositionally biased region" description="Polar residues" evidence="1">
    <location>
        <begin position="160"/>
        <end position="170"/>
    </location>
</feature>
<feature type="compositionally biased region" description="Basic residues" evidence="1">
    <location>
        <begin position="36"/>
        <end position="52"/>
    </location>
</feature>
<dbReference type="AlphaFoldDB" id="A0A2T2ZSI9"/>
<name>A0A2T2ZSI9_9PEZI</name>
<dbReference type="InParanoid" id="A0A2T2ZSI9"/>
<sequence>MQGGEITRATAVSTKRRRRKRRRRRMTGCMYAGIRGSRKRRSSRRTPGHTSRHLPPPPHQNPLHLPHSEPVLGVRPSHGDRGTSRCRRWIGWIACLLQASENMCAFASAEIAKTGEITWPGPDVSHAVLCMYVTRRYSLRTDTQRSDAQKQPRNLREKTASSSNSYPIKI</sequence>
<organism evidence="2 3">
    <name type="scientific">Coniella lustricola</name>
    <dbReference type="NCBI Taxonomy" id="2025994"/>
    <lineage>
        <taxon>Eukaryota</taxon>
        <taxon>Fungi</taxon>
        <taxon>Dikarya</taxon>
        <taxon>Ascomycota</taxon>
        <taxon>Pezizomycotina</taxon>
        <taxon>Sordariomycetes</taxon>
        <taxon>Sordariomycetidae</taxon>
        <taxon>Diaporthales</taxon>
        <taxon>Schizoparmaceae</taxon>
        <taxon>Coniella</taxon>
    </lineage>
</organism>
<gene>
    <name evidence="2" type="ORF">BD289DRAFT_200549</name>
</gene>
<keyword evidence="3" id="KW-1185">Reference proteome</keyword>
<accession>A0A2T2ZSI9</accession>